<name>A0A8S5U9T0_9CAUD</name>
<dbReference type="EMBL" id="BK016046">
    <property type="protein sequence ID" value="DAF91203.1"/>
    <property type="molecule type" value="Genomic_DNA"/>
</dbReference>
<evidence type="ECO:0000313" key="1">
    <source>
        <dbReference type="EMBL" id="DAF91203.1"/>
    </source>
</evidence>
<accession>A0A8S5U9T0</accession>
<proteinExistence type="predicted"/>
<protein>
    <submittedName>
        <fullName evidence="1">Uncharacterized protein</fullName>
    </submittedName>
</protein>
<sequence length="109" mass="11200">MRFENKITVKLNETDAAIASVLLAETAVRLALDALLADKTAEIGGTTNKDSRALADAYINVGQALSFAIMDAKKNRGVESTMTLVRSSALAGAAAAAADEAGTATEEGK</sequence>
<reference evidence="1" key="1">
    <citation type="journal article" date="2021" name="Proc. Natl. Acad. Sci. U.S.A.">
        <title>A Catalog of Tens of Thousands of Viruses from Human Metagenomes Reveals Hidden Associations with Chronic Diseases.</title>
        <authorList>
            <person name="Tisza M.J."/>
            <person name="Buck C.B."/>
        </authorList>
    </citation>
    <scope>NUCLEOTIDE SEQUENCE</scope>
    <source>
        <strain evidence="1">CtKwa30</strain>
    </source>
</reference>
<organism evidence="1">
    <name type="scientific">Siphoviridae sp. ctKwa30</name>
    <dbReference type="NCBI Taxonomy" id="2825446"/>
    <lineage>
        <taxon>Viruses</taxon>
        <taxon>Duplodnaviria</taxon>
        <taxon>Heunggongvirae</taxon>
        <taxon>Uroviricota</taxon>
        <taxon>Caudoviricetes</taxon>
    </lineage>
</organism>